<organism evidence="1 2">
    <name type="scientific">Heliomicrobium gestii</name>
    <name type="common">Heliobacterium gestii</name>
    <dbReference type="NCBI Taxonomy" id="2699"/>
    <lineage>
        <taxon>Bacteria</taxon>
        <taxon>Bacillati</taxon>
        <taxon>Bacillota</taxon>
        <taxon>Clostridia</taxon>
        <taxon>Eubacteriales</taxon>
        <taxon>Heliobacteriaceae</taxon>
        <taxon>Heliomicrobium</taxon>
    </lineage>
</organism>
<dbReference type="RefSeq" id="WP_161261513.1">
    <property type="nucleotide sequence ID" value="NZ_JAFBDC010000004.1"/>
</dbReference>
<proteinExistence type="predicted"/>
<evidence type="ECO:0000313" key="2">
    <source>
        <dbReference type="Proteomes" id="UP000471031"/>
    </source>
</evidence>
<sequence>MAYGVTVDKKPMSREEMLRQAQALHRDLVRKRSAAGITTAELERDVKEVFEEIKSSRRSGRN</sequence>
<dbReference type="Proteomes" id="UP000471031">
    <property type="component" value="Unassembled WGS sequence"/>
</dbReference>
<protein>
    <submittedName>
        <fullName evidence="1">Uncharacterized protein</fullName>
    </submittedName>
</protein>
<reference evidence="1 2" key="1">
    <citation type="submission" date="2020-01" db="EMBL/GenBank/DDBJ databases">
        <title>Whole genome sequence of Heliobacterium gestii DSM 11169.</title>
        <authorList>
            <person name="Kyndt J.A."/>
            <person name="Meyer T.E."/>
        </authorList>
    </citation>
    <scope>NUCLEOTIDE SEQUENCE [LARGE SCALE GENOMIC DNA]</scope>
    <source>
        <strain evidence="1 2">DSM 11169</strain>
    </source>
</reference>
<gene>
    <name evidence="1" type="ORF">GTO89_07835</name>
</gene>
<comment type="caution">
    <text evidence="1">The sequence shown here is derived from an EMBL/GenBank/DDBJ whole genome shotgun (WGS) entry which is preliminary data.</text>
</comment>
<evidence type="ECO:0000313" key="1">
    <source>
        <dbReference type="EMBL" id="MZP42946.1"/>
    </source>
</evidence>
<accession>A0A845LJ96</accession>
<dbReference type="OrthoDB" id="9910257at2"/>
<dbReference type="EMBL" id="WXEX01000005">
    <property type="protein sequence ID" value="MZP42946.1"/>
    <property type="molecule type" value="Genomic_DNA"/>
</dbReference>
<name>A0A845LJ96_HELGE</name>
<dbReference type="AlphaFoldDB" id="A0A845LJ96"/>
<keyword evidence="2" id="KW-1185">Reference proteome</keyword>